<dbReference type="Pfam" id="PF00072">
    <property type="entry name" value="Response_reg"/>
    <property type="match status" value="1"/>
</dbReference>
<keyword evidence="7" id="KW-0067">ATP-binding</keyword>
<evidence type="ECO:0000256" key="6">
    <source>
        <dbReference type="ARBA" id="ARBA00022777"/>
    </source>
</evidence>
<dbReference type="PANTHER" id="PTHR45339:SF1">
    <property type="entry name" value="HYBRID SIGNAL TRANSDUCTION HISTIDINE KINASE J"/>
    <property type="match status" value="1"/>
</dbReference>
<dbReference type="CDD" id="cd16922">
    <property type="entry name" value="HATPase_EvgS-ArcB-TorS-like"/>
    <property type="match status" value="1"/>
</dbReference>
<feature type="transmembrane region" description="Helical" evidence="9">
    <location>
        <begin position="279"/>
        <end position="301"/>
    </location>
</feature>
<dbReference type="SUPFAM" id="SSF47384">
    <property type="entry name" value="Homodimeric domain of signal transducing histidine kinase"/>
    <property type="match status" value="1"/>
</dbReference>
<dbReference type="PRINTS" id="PR00344">
    <property type="entry name" value="BCTRLSENSOR"/>
</dbReference>
<dbReference type="FunFam" id="3.30.565.10:FF:000010">
    <property type="entry name" value="Sensor histidine kinase RcsC"/>
    <property type="match status" value="1"/>
</dbReference>
<dbReference type="PROSITE" id="PS50110">
    <property type="entry name" value="RESPONSE_REGULATORY"/>
    <property type="match status" value="1"/>
</dbReference>
<dbReference type="InterPro" id="IPR001789">
    <property type="entry name" value="Sig_transdc_resp-reg_receiver"/>
</dbReference>
<feature type="domain" description="Histidine kinase" evidence="10">
    <location>
        <begin position="362"/>
        <end position="584"/>
    </location>
</feature>
<dbReference type="InterPro" id="IPR004358">
    <property type="entry name" value="Sig_transdc_His_kin-like_C"/>
</dbReference>
<dbReference type="InterPro" id="IPR003661">
    <property type="entry name" value="HisK_dim/P_dom"/>
</dbReference>
<dbReference type="EC" id="2.7.13.3" evidence="2"/>
<dbReference type="SMART" id="SM00388">
    <property type="entry name" value="HisKA"/>
    <property type="match status" value="1"/>
</dbReference>
<dbReference type="InterPro" id="IPR036890">
    <property type="entry name" value="HATPase_C_sf"/>
</dbReference>
<dbReference type="Gene3D" id="3.30.565.10">
    <property type="entry name" value="Histidine kinase-like ATPase, C-terminal domain"/>
    <property type="match status" value="1"/>
</dbReference>
<dbReference type="PANTHER" id="PTHR45339">
    <property type="entry name" value="HYBRID SIGNAL TRANSDUCTION HISTIDINE KINASE J"/>
    <property type="match status" value="1"/>
</dbReference>
<keyword evidence="9" id="KW-0812">Transmembrane</keyword>
<dbReference type="CDD" id="cd00082">
    <property type="entry name" value="HisKA"/>
    <property type="match status" value="1"/>
</dbReference>
<dbReference type="GO" id="GO:0005524">
    <property type="term" value="F:ATP binding"/>
    <property type="evidence" value="ECO:0007669"/>
    <property type="project" value="UniProtKB-KW"/>
</dbReference>
<dbReference type="Pfam" id="PF00512">
    <property type="entry name" value="HisKA"/>
    <property type="match status" value="1"/>
</dbReference>
<comment type="catalytic activity">
    <reaction evidence="1">
        <text>ATP + protein L-histidine = ADP + protein N-phospho-L-histidine.</text>
        <dbReference type="EC" id="2.7.13.3"/>
    </reaction>
</comment>
<evidence type="ECO:0000256" key="3">
    <source>
        <dbReference type="ARBA" id="ARBA00022553"/>
    </source>
</evidence>
<dbReference type="Pfam" id="PF08376">
    <property type="entry name" value="NIT"/>
    <property type="match status" value="1"/>
</dbReference>
<evidence type="ECO:0000313" key="12">
    <source>
        <dbReference type="EMBL" id="SHO81664.1"/>
    </source>
</evidence>
<evidence type="ECO:0000256" key="8">
    <source>
        <dbReference type="ARBA" id="ARBA00023012"/>
    </source>
</evidence>
<sequence length="976" mass="112487">MSIYYSFITYKKYKYRQESSNYSRLVIKIDKFLSTIEEERLESAIYLGKRGKRDISILRKTQKNVDRERAKLIEIIESNNDFNYLSDRLNSIDETLKTIRNRVFSISLDYQSIFFDEYRNKITLPLIEDMKSIASKVKLVENYTKKFVELANLKENINTESAFISFIISSSMKMSPKELIIWNSLISQEQIPSFDNIKNINIVSQINLSFDRDNFENSIVESRVSIFNSCKTAKYKVSTTEFINISSKKIKQVKSIQAILSKYIEDKSSEFISSIYTKFILYIIVLIISLVMFIVVAFIFYNINKDKKVLEDTLKDIAFDLTKDDKDELKVIVESRDTNEIYKFLAKVIKDSAQAKDLFLANMSHEIRTPLNGIVGFTQLLRDTKLTKEQKEFMTIIENSSEHLLSIVNDILDLSKINAGKVEFENIPFNVIERIESAIESYSAKAGQKNITLNIYTDPEIRHMILGDPTKISQIIINLISNAIKFTDINGTITISVKQLSQNDKKVSLRFAVKDSGIGMTKEQQEKIFDAFSQADSSTSRKFGGTGLGLAISSNLVKLMGGKMKINSKVDEGSEFFFKLDFKKLNKVQDLAKIDYSMLKTALVSNKAIYSSYYHLQEYIEFTKASFVQYSFDEILIHKDSVDTLIFDYNEVKAEGYLNKLLNLDKKIVLLIEIELKSNIKSIEDRLDAIIYRPITFTKTLNALEILIKTDDDEAEDVKQNTQQVFNNVEVLVAEDNTINQKLIMHILTTLGLKVTLANNGQEALDYRKNGNYKLIFMDIQMPVMGGIDSAKAIIEFEKENKLKHIPIIALTANALSGDREKYMKVGMSDYLSKPLDVDKLKKVINTFLLKQKIKPEERKKEDKPKDNSQNKNILLYKENKLLAKIYSSTMSKLGYVVDFVEDENEFLYKIKNIEHKFVMFDDIFFEDREDMIINLILKQGSTPTVFTSNNNSKYDCDKLPERLNINELKNILDTE</sequence>
<dbReference type="SMART" id="SM00387">
    <property type="entry name" value="HATPase_c"/>
    <property type="match status" value="1"/>
</dbReference>
<dbReference type="SUPFAM" id="SSF52172">
    <property type="entry name" value="CheY-like"/>
    <property type="match status" value="1"/>
</dbReference>
<dbReference type="InterPro" id="IPR003594">
    <property type="entry name" value="HATPase_dom"/>
</dbReference>
<proteinExistence type="predicted"/>
<evidence type="ECO:0000256" key="1">
    <source>
        <dbReference type="ARBA" id="ARBA00000085"/>
    </source>
</evidence>
<dbReference type="SMART" id="SM00448">
    <property type="entry name" value="REC"/>
    <property type="match status" value="1"/>
</dbReference>
<gene>
    <name evidence="12" type="ORF">MNB_SV-15-1210</name>
</gene>
<dbReference type="PROSITE" id="PS50109">
    <property type="entry name" value="HIS_KIN"/>
    <property type="match status" value="1"/>
</dbReference>
<dbReference type="InterPro" id="IPR011006">
    <property type="entry name" value="CheY-like_superfamily"/>
</dbReference>
<evidence type="ECO:0000256" key="9">
    <source>
        <dbReference type="SAM" id="Phobius"/>
    </source>
</evidence>
<keyword evidence="4" id="KW-0808">Transferase</keyword>
<dbReference type="AlphaFoldDB" id="A0A1W1ELE3"/>
<keyword evidence="5" id="KW-0547">Nucleotide-binding</keyword>
<keyword evidence="6 12" id="KW-0418">Kinase</keyword>
<evidence type="ECO:0000256" key="4">
    <source>
        <dbReference type="ARBA" id="ARBA00022679"/>
    </source>
</evidence>
<keyword evidence="8" id="KW-0902">Two-component regulatory system</keyword>
<dbReference type="InterPro" id="IPR013587">
    <property type="entry name" value="Nitrate/nitrite_sensing"/>
</dbReference>
<name>A0A1W1ELE3_9ZZZZ</name>
<protein>
    <recommendedName>
        <fullName evidence="2">histidine kinase</fullName>
        <ecNumber evidence="2">2.7.13.3</ecNumber>
    </recommendedName>
</protein>
<dbReference type="InterPro" id="IPR036097">
    <property type="entry name" value="HisK_dim/P_sf"/>
</dbReference>
<dbReference type="FunFam" id="1.10.287.130:FF:000002">
    <property type="entry name" value="Two-component osmosensing histidine kinase"/>
    <property type="match status" value="1"/>
</dbReference>
<keyword evidence="9" id="KW-1133">Transmembrane helix</keyword>
<dbReference type="CDD" id="cd17546">
    <property type="entry name" value="REC_hyHK_CKI1_RcsC-like"/>
    <property type="match status" value="1"/>
</dbReference>
<keyword evidence="3" id="KW-0597">Phosphoprotein</keyword>
<dbReference type="GO" id="GO:0000155">
    <property type="term" value="F:phosphorelay sensor kinase activity"/>
    <property type="evidence" value="ECO:0007669"/>
    <property type="project" value="InterPro"/>
</dbReference>
<dbReference type="Pfam" id="PF02518">
    <property type="entry name" value="HATPase_c"/>
    <property type="match status" value="1"/>
</dbReference>
<dbReference type="Gene3D" id="1.10.287.130">
    <property type="match status" value="1"/>
</dbReference>
<organism evidence="12">
    <name type="scientific">hydrothermal vent metagenome</name>
    <dbReference type="NCBI Taxonomy" id="652676"/>
    <lineage>
        <taxon>unclassified sequences</taxon>
        <taxon>metagenomes</taxon>
        <taxon>ecological metagenomes</taxon>
    </lineage>
</organism>
<feature type="domain" description="Response regulatory" evidence="11">
    <location>
        <begin position="730"/>
        <end position="849"/>
    </location>
</feature>
<dbReference type="Gene3D" id="3.40.50.2300">
    <property type="match status" value="1"/>
</dbReference>
<accession>A0A1W1ELE3</accession>
<evidence type="ECO:0000256" key="5">
    <source>
        <dbReference type="ARBA" id="ARBA00022741"/>
    </source>
</evidence>
<dbReference type="EMBL" id="FRYL01000045">
    <property type="protein sequence ID" value="SHO81664.1"/>
    <property type="molecule type" value="Genomic_DNA"/>
</dbReference>
<evidence type="ECO:0000256" key="7">
    <source>
        <dbReference type="ARBA" id="ARBA00022840"/>
    </source>
</evidence>
<evidence type="ECO:0000256" key="2">
    <source>
        <dbReference type="ARBA" id="ARBA00012438"/>
    </source>
</evidence>
<reference evidence="12" key="1">
    <citation type="submission" date="2016-10" db="EMBL/GenBank/DDBJ databases">
        <authorList>
            <person name="de Groot N.N."/>
        </authorList>
    </citation>
    <scope>NUCLEOTIDE SEQUENCE</scope>
</reference>
<dbReference type="SUPFAM" id="SSF55874">
    <property type="entry name" value="ATPase domain of HSP90 chaperone/DNA topoisomerase II/histidine kinase"/>
    <property type="match status" value="1"/>
</dbReference>
<dbReference type="InterPro" id="IPR005467">
    <property type="entry name" value="His_kinase_dom"/>
</dbReference>
<evidence type="ECO:0000259" key="10">
    <source>
        <dbReference type="PROSITE" id="PS50109"/>
    </source>
</evidence>
<keyword evidence="9" id="KW-0472">Membrane</keyword>
<evidence type="ECO:0000259" key="11">
    <source>
        <dbReference type="PROSITE" id="PS50110"/>
    </source>
</evidence>